<proteinExistence type="predicted"/>
<reference evidence="3" key="1">
    <citation type="journal article" date="2019" name="Int. J. Syst. Evol. Microbiol.">
        <title>The Global Catalogue of Microorganisms (GCM) 10K type strain sequencing project: providing services to taxonomists for standard genome sequencing and annotation.</title>
        <authorList>
            <consortium name="The Broad Institute Genomics Platform"/>
            <consortium name="The Broad Institute Genome Sequencing Center for Infectious Disease"/>
            <person name="Wu L."/>
            <person name="Ma J."/>
        </authorList>
    </citation>
    <scope>NUCLEOTIDE SEQUENCE [LARGE SCALE GENOMIC DNA]</scope>
    <source>
        <strain evidence="3">CGMCC 1.15043</strain>
    </source>
</reference>
<evidence type="ECO:0000313" key="3">
    <source>
        <dbReference type="Proteomes" id="UP000615455"/>
    </source>
</evidence>
<keyword evidence="3" id="KW-1185">Reference proteome</keyword>
<sequence length="94" mass="10984">MVRIFKKIRITNTITGYELSRKFVKVYQTILFIPYFISWMVAGSGLFSIDRRVLPGSMHQLYREKNQPGKFTFLRSIDYESSKNNSVKACIHDG</sequence>
<keyword evidence="1" id="KW-1133">Transmembrane helix</keyword>
<feature type="transmembrane region" description="Helical" evidence="1">
    <location>
        <begin position="26"/>
        <end position="49"/>
    </location>
</feature>
<dbReference type="EMBL" id="BMHE01000008">
    <property type="protein sequence ID" value="GFZ75833.1"/>
    <property type="molecule type" value="Genomic_DNA"/>
</dbReference>
<protein>
    <submittedName>
        <fullName evidence="2">Uncharacterized protein</fullName>
    </submittedName>
</protein>
<organism evidence="2 3">
    <name type="scientific">Paenibacillus marchantiophytorum</name>
    <dbReference type="NCBI Taxonomy" id="1619310"/>
    <lineage>
        <taxon>Bacteria</taxon>
        <taxon>Bacillati</taxon>
        <taxon>Bacillota</taxon>
        <taxon>Bacilli</taxon>
        <taxon>Bacillales</taxon>
        <taxon>Paenibacillaceae</taxon>
        <taxon>Paenibacillus</taxon>
    </lineage>
</organism>
<accession>A0ABQ1EKF7</accession>
<gene>
    <name evidence="2" type="ORF">GCM10008018_21310</name>
</gene>
<evidence type="ECO:0000256" key="1">
    <source>
        <dbReference type="SAM" id="Phobius"/>
    </source>
</evidence>
<keyword evidence="1" id="KW-0472">Membrane</keyword>
<name>A0ABQ1EKF7_9BACL</name>
<comment type="caution">
    <text evidence="2">The sequence shown here is derived from an EMBL/GenBank/DDBJ whole genome shotgun (WGS) entry which is preliminary data.</text>
</comment>
<dbReference type="Proteomes" id="UP000615455">
    <property type="component" value="Unassembled WGS sequence"/>
</dbReference>
<keyword evidence="1" id="KW-0812">Transmembrane</keyword>
<evidence type="ECO:0000313" key="2">
    <source>
        <dbReference type="EMBL" id="GFZ75833.1"/>
    </source>
</evidence>